<evidence type="ECO:0000313" key="2">
    <source>
        <dbReference type="Proteomes" id="UP001497525"/>
    </source>
</evidence>
<proteinExistence type="predicted"/>
<reference evidence="1" key="1">
    <citation type="submission" date="2024-06" db="EMBL/GenBank/DDBJ databases">
        <authorList>
            <person name="Liu X."/>
            <person name="Lenzi L."/>
            <person name="Haldenby T S."/>
            <person name="Uol C."/>
        </authorList>
    </citation>
    <scope>NUCLEOTIDE SEQUENCE</scope>
</reference>
<organism evidence="1 2">
    <name type="scientific">Calicophoron daubneyi</name>
    <name type="common">Rumen fluke</name>
    <name type="synonym">Paramphistomum daubneyi</name>
    <dbReference type="NCBI Taxonomy" id="300641"/>
    <lineage>
        <taxon>Eukaryota</taxon>
        <taxon>Metazoa</taxon>
        <taxon>Spiralia</taxon>
        <taxon>Lophotrochozoa</taxon>
        <taxon>Platyhelminthes</taxon>
        <taxon>Trematoda</taxon>
        <taxon>Digenea</taxon>
        <taxon>Plagiorchiida</taxon>
        <taxon>Pronocephalata</taxon>
        <taxon>Paramphistomoidea</taxon>
        <taxon>Paramphistomidae</taxon>
        <taxon>Calicophoron</taxon>
    </lineage>
</organism>
<comment type="caution">
    <text evidence="1">The sequence shown here is derived from an EMBL/GenBank/DDBJ whole genome shotgun (WGS) entry which is preliminary data.</text>
</comment>
<protein>
    <submittedName>
        <fullName evidence="1">Uncharacterized protein</fullName>
    </submittedName>
</protein>
<dbReference type="AlphaFoldDB" id="A0AAV2SZ41"/>
<name>A0AAV2SZ41_CALDB</name>
<sequence length="210" mass="23003">MTDDLGNMDKTGSLLSVMQCSTPPIFIDREEDENSPENSLTMITTHPNHAVGSNHSATRRSNDTDLAGLPCSDSVMFHSLLRPPKTAPPVTVPSRPKVISALQRSFEVRHPIGVPHWHNDGLLRASSSISIRVHFHDSLEEFPLTQQVTCQSSPRISRAPPRFQILSKNDQNDNDSENEGTCRKIVTKLDIAVNGGGPKSVFVPACESSN</sequence>
<accession>A0AAV2SZ41</accession>
<dbReference type="Proteomes" id="UP001497525">
    <property type="component" value="Unassembled WGS sequence"/>
</dbReference>
<dbReference type="EMBL" id="CAXLJL010000001">
    <property type="protein sequence ID" value="CAL5129371.1"/>
    <property type="molecule type" value="Genomic_DNA"/>
</dbReference>
<evidence type="ECO:0000313" key="1">
    <source>
        <dbReference type="EMBL" id="CAL5129371.1"/>
    </source>
</evidence>
<gene>
    <name evidence="1" type="ORF">CDAUBV1_LOCUS299</name>
</gene>